<gene>
    <name evidence="4" type="ORF">PCANC_02849</name>
    <name evidence="2" type="ORF">PCANC_14272</name>
    <name evidence="3" type="ORF">PCASD_07726</name>
</gene>
<protein>
    <submittedName>
        <fullName evidence="4">Uncharacterized protein</fullName>
    </submittedName>
</protein>
<organism evidence="4 5">
    <name type="scientific">Puccinia coronata f. sp. avenae</name>
    <dbReference type="NCBI Taxonomy" id="200324"/>
    <lineage>
        <taxon>Eukaryota</taxon>
        <taxon>Fungi</taxon>
        <taxon>Dikarya</taxon>
        <taxon>Basidiomycota</taxon>
        <taxon>Pucciniomycotina</taxon>
        <taxon>Pucciniomycetes</taxon>
        <taxon>Pucciniales</taxon>
        <taxon>Pucciniaceae</taxon>
        <taxon>Puccinia</taxon>
    </lineage>
</organism>
<evidence type="ECO:0000313" key="2">
    <source>
        <dbReference type="EMBL" id="PLW15893.1"/>
    </source>
</evidence>
<sequence>MSTHFFLLLEIAEVIYQIVPSGPGGSPAADGTRIESGSLRWSYKVPHDWLLGFSTAAASAQVERKKPSLIRAFCCAPFNAITCEMHASSRRIFFGAQKVDSLAEPVPHQPLAPLSKHHPSRFFNFFSSSPPAL</sequence>
<dbReference type="EMBL" id="PGCJ01000015">
    <property type="protein sequence ID" value="PLW56999.1"/>
    <property type="molecule type" value="Genomic_DNA"/>
</dbReference>
<dbReference type="Proteomes" id="UP000235388">
    <property type="component" value="Unassembled WGS sequence"/>
</dbReference>
<dbReference type="EMBL" id="PGCJ01000884">
    <property type="protein sequence ID" value="PLW15893.1"/>
    <property type="molecule type" value="Genomic_DNA"/>
</dbReference>
<keyword evidence="5" id="KW-1185">Reference proteome</keyword>
<comment type="caution">
    <text evidence="4">The sequence shown here is derived from an EMBL/GenBank/DDBJ whole genome shotgun (WGS) entry which is preliminary data.</text>
</comment>
<feature type="signal peptide" evidence="1">
    <location>
        <begin position="1"/>
        <end position="17"/>
    </location>
</feature>
<dbReference type="Proteomes" id="UP000235392">
    <property type="component" value="Unassembled WGS sequence"/>
</dbReference>
<evidence type="ECO:0000313" key="3">
    <source>
        <dbReference type="EMBL" id="PLW42310.1"/>
    </source>
</evidence>
<evidence type="ECO:0000313" key="4">
    <source>
        <dbReference type="EMBL" id="PLW56999.1"/>
    </source>
</evidence>
<keyword evidence="1" id="KW-0732">Signal</keyword>
<reference evidence="5 6" key="1">
    <citation type="submission" date="2017-11" db="EMBL/GenBank/DDBJ databases">
        <title>De novo assembly and phasing of dikaryotic genomes from two isolates of Puccinia coronata f. sp. avenae, the causal agent of oat crown rust.</title>
        <authorList>
            <person name="Miller M.E."/>
            <person name="Zhang Y."/>
            <person name="Omidvar V."/>
            <person name="Sperschneider J."/>
            <person name="Schwessinger B."/>
            <person name="Raley C."/>
            <person name="Palmer J.M."/>
            <person name="Garnica D."/>
            <person name="Upadhyaya N."/>
            <person name="Rathjen J."/>
            <person name="Taylor J.M."/>
            <person name="Park R.F."/>
            <person name="Dodds P.N."/>
            <person name="Hirsch C.D."/>
            <person name="Kianian S.F."/>
            <person name="Figueroa M."/>
        </authorList>
    </citation>
    <scope>NUCLEOTIDE SEQUENCE [LARGE SCALE GENOMIC DNA]</scope>
    <source>
        <strain evidence="4">12NC29</strain>
        <strain evidence="3">12SD80</strain>
    </source>
</reference>
<accession>A0A2N5W426</accession>
<evidence type="ECO:0000313" key="6">
    <source>
        <dbReference type="Proteomes" id="UP000235392"/>
    </source>
</evidence>
<evidence type="ECO:0000313" key="5">
    <source>
        <dbReference type="Proteomes" id="UP000235388"/>
    </source>
</evidence>
<evidence type="ECO:0000256" key="1">
    <source>
        <dbReference type="SAM" id="SignalP"/>
    </source>
</evidence>
<dbReference type="EMBL" id="PGCI01000080">
    <property type="protein sequence ID" value="PLW42310.1"/>
    <property type="molecule type" value="Genomic_DNA"/>
</dbReference>
<proteinExistence type="predicted"/>
<feature type="chain" id="PRO_5015084158" evidence="1">
    <location>
        <begin position="18"/>
        <end position="133"/>
    </location>
</feature>
<dbReference type="AlphaFoldDB" id="A0A2N5W426"/>
<name>A0A2N5W426_9BASI</name>